<dbReference type="RefSeq" id="WP_184677446.1">
    <property type="nucleotide sequence ID" value="NZ_JACHGY010000001.1"/>
</dbReference>
<accession>A0A7X0H612</accession>
<dbReference type="Proteomes" id="UP000541810">
    <property type="component" value="Unassembled WGS sequence"/>
</dbReference>
<keyword evidence="3" id="KW-1185">Reference proteome</keyword>
<dbReference type="Gene3D" id="1.10.1330.10">
    <property type="entry name" value="Dockerin domain"/>
    <property type="match status" value="1"/>
</dbReference>
<evidence type="ECO:0008006" key="4">
    <source>
        <dbReference type="Google" id="ProtNLM"/>
    </source>
</evidence>
<dbReference type="GO" id="GO:0000272">
    <property type="term" value="P:polysaccharide catabolic process"/>
    <property type="evidence" value="ECO:0007669"/>
    <property type="project" value="InterPro"/>
</dbReference>
<proteinExistence type="predicted"/>
<dbReference type="EMBL" id="JACHGY010000001">
    <property type="protein sequence ID" value="MBB6429889.1"/>
    <property type="molecule type" value="Genomic_DNA"/>
</dbReference>
<dbReference type="InterPro" id="IPR018247">
    <property type="entry name" value="EF_Hand_1_Ca_BS"/>
</dbReference>
<dbReference type="SUPFAM" id="SSF63446">
    <property type="entry name" value="Type I dockerin domain"/>
    <property type="match status" value="1"/>
</dbReference>
<dbReference type="InterPro" id="IPR036439">
    <property type="entry name" value="Dockerin_dom_sf"/>
</dbReference>
<protein>
    <recommendedName>
        <fullName evidence="4">PEP-CTERM protein-sorting domain-containing protein</fullName>
    </recommendedName>
</protein>
<comment type="caution">
    <text evidence="2">The sequence shown here is derived from an EMBL/GenBank/DDBJ whole genome shotgun (WGS) entry which is preliminary data.</text>
</comment>
<reference evidence="2 3" key="1">
    <citation type="submission" date="2020-08" db="EMBL/GenBank/DDBJ databases">
        <title>Genomic Encyclopedia of Type Strains, Phase IV (KMG-IV): sequencing the most valuable type-strain genomes for metagenomic binning, comparative biology and taxonomic classification.</title>
        <authorList>
            <person name="Goeker M."/>
        </authorList>
    </citation>
    <scope>NUCLEOTIDE SEQUENCE [LARGE SCALE GENOMIC DNA]</scope>
    <source>
        <strain evidence="2 3">DSM 103725</strain>
    </source>
</reference>
<sequence>MNRLFSWPALVLLGVTTAASAQVPHVDILIYEQDGKLATGGSDFDAGGTPDGGVESPDTRVFSRELDLDGFTNLRAGDDPGFNSTPDFSLPANEDLYYRTVPFTLPTGASSRNLWYWDGLDDGSNGNYLDDVDFGAPPSGVEFARFNNGNREEIADGSDTTLPYVFIQTSNSLGVVHKHLAWGVTGDGYQSINVGGGAPPEGLYLVSFEFSIGGDSHDPLTDPENAEPIYIVFNNDADPLAEAAAVDWLTSELIGGDVLLGDYNGNGVVDAADYTVWQDSFGSTTLLDADGNGNGVVDAADYTVWQDNFGASAALSQGLMIVPEPNSLLIVAGLGGVALRRRKR</sequence>
<evidence type="ECO:0000313" key="2">
    <source>
        <dbReference type="EMBL" id="MBB6429889.1"/>
    </source>
</evidence>
<dbReference type="NCBIfam" id="TIGR02595">
    <property type="entry name" value="PEP_CTERM"/>
    <property type="match status" value="1"/>
</dbReference>
<keyword evidence="1" id="KW-0732">Signal</keyword>
<dbReference type="PROSITE" id="PS00018">
    <property type="entry name" value="EF_HAND_1"/>
    <property type="match status" value="2"/>
</dbReference>
<name>A0A7X0H612_9BACT</name>
<dbReference type="InterPro" id="IPR013424">
    <property type="entry name" value="Ice-binding_C"/>
</dbReference>
<gene>
    <name evidence="2" type="ORF">HNQ40_001695</name>
</gene>
<evidence type="ECO:0000313" key="3">
    <source>
        <dbReference type="Proteomes" id="UP000541810"/>
    </source>
</evidence>
<evidence type="ECO:0000256" key="1">
    <source>
        <dbReference type="SAM" id="SignalP"/>
    </source>
</evidence>
<dbReference type="AlphaFoldDB" id="A0A7X0H612"/>
<feature type="chain" id="PRO_5030777365" description="PEP-CTERM protein-sorting domain-containing protein" evidence="1">
    <location>
        <begin position="22"/>
        <end position="344"/>
    </location>
</feature>
<feature type="signal peptide" evidence="1">
    <location>
        <begin position="1"/>
        <end position="21"/>
    </location>
</feature>
<organism evidence="2 3">
    <name type="scientific">Algisphaera agarilytica</name>
    <dbReference type="NCBI Taxonomy" id="1385975"/>
    <lineage>
        <taxon>Bacteria</taxon>
        <taxon>Pseudomonadati</taxon>
        <taxon>Planctomycetota</taxon>
        <taxon>Phycisphaerae</taxon>
        <taxon>Phycisphaerales</taxon>
        <taxon>Phycisphaeraceae</taxon>
        <taxon>Algisphaera</taxon>
    </lineage>
</organism>